<protein>
    <submittedName>
        <fullName evidence="1">Uncharacterized protein</fullName>
    </submittedName>
</protein>
<reference evidence="1" key="1">
    <citation type="journal article" date="2023" name="G3 (Bethesda)">
        <title>A reference genome for the long-term kleptoplast-retaining sea slug Elysia crispata morphotype clarki.</title>
        <authorList>
            <person name="Eastman K.E."/>
            <person name="Pendleton A.L."/>
            <person name="Shaikh M.A."/>
            <person name="Suttiyut T."/>
            <person name="Ogas R."/>
            <person name="Tomko P."/>
            <person name="Gavelis G."/>
            <person name="Widhalm J.R."/>
            <person name="Wisecaver J.H."/>
        </authorList>
    </citation>
    <scope>NUCLEOTIDE SEQUENCE</scope>
    <source>
        <strain evidence="1">ECLA1</strain>
    </source>
</reference>
<sequence length="75" mass="8172">MGSGLCLTQRAMVLSSNPLPLAQSNEARAAGHMVGSCRLASTLDMITDVQTARPTRPEKQQDPFIEFHSVPVRLH</sequence>
<evidence type="ECO:0000313" key="1">
    <source>
        <dbReference type="EMBL" id="KAK3798599.1"/>
    </source>
</evidence>
<dbReference type="Proteomes" id="UP001283361">
    <property type="component" value="Unassembled WGS sequence"/>
</dbReference>
<name>A0AAE1E8T3_9GAST</name>
<proteinExistence type="predicted"/>
<organism evidence="1 2">
    <name type="scientific">Elysia crispata</name>
    <name type="common">lettuce slug</name>
    <dbReference type="NCBI Taxonomy" id="231223"/>
    <lineage>
        <taxon>Eukaryota</taxon>
        <taxon>Metazoa</taxon>
        <taxon>Spiralia</taxon>
        <taxon>Lophotrochozoa</taxon>
        <taxon>Mollusca</taxon>
        <taxon>Gastropoda</taxon>
        <taxon>Heterobranchia</taxon>
        <taxon>Euthyneura</taxon>
        <taxon>Panpulmonata</taxon>
        <taxon>Sacoglossa</taxon>
        <taxon>Placobranchoidea</taxon>
        <taxon>Plakobranchidae</taxon>
        <taxon>Elysia</taxon>
    </lineage>
</organism>
<accession>A0AAE1E8T3</accession>
<evidence type="ECO:0000313" key="2">
    <source>
        <dbReference type="Proteomes" id="UP001283361"/>
    </source>
</evidence>
<dbReference type="EMBL" id="JAWDGP010000657">
    <property type="protein sequence ID" value="KAK3798599.1"/>
    <property type="molecule type" value="Genomic_DNA"/>
</dbReference>
<comment type="caution">
    <text evidence="1">The sequence shown here is derived from an EMBL/GenBank/DDBJ whole genome shotgun (WGS) entry which is preliminary data.</text>
</comment>
<dbReference type="AlphaFoldDB" id="A0AAE1E8T3"/>
<keyword evidence="2" id="KW-1185">Reference proteome</keyword>
<gene>
    <name evidence="1" type="ORF">RRG08_005010</name>
</gene>